<evidence type="ECO:0000256" key="2">
    <source>
        <dbReference type="SAM" id="MobiDB-lite"/>
    </source>
</evidence>
<feature type="region of interest" description="Disordered" evidence="2">
    <location>
        <begin position="46"/>
        <end position="82"/>
    </location>
</feature>
<dbReference type="PANTHER" id="PTHR47657:SF7">
    <property type="entry name" value="STEROL REGULATORY ELEMENT-BINDING PROTEIN ECM22"/>
    <property type="match status" value="1"/>
</dbReference>
<dbReference type="PROSITE" id="PS50048">
    <property type="entry name" value="ZN2_CY6_FUNGAL_2"/>
    <property type="match status" value="1"/>
</dbReference>
<evidence type="ECO:0000256" key="1">
    <source>
        <dbReference type="ARBA" id="ARBA00023242"/>
    </source>
</evidence>
<keyword evidence="1" id="KW-0539">Nucleus</keyword>
<dbReference type="GO" id="GO:0000981">
    <property type="term" value="F:DNA-binding transcription factor activity, RNA polymerase II-specific"/>
    <property type="evidence" value="ECO:0007669"/>
    <property type="project" value="InterPro"/>
</dbReference>
<accession>A0A2J6QQ67</accession>
<gene>
    <name evidence="4" type="ORF">NA56DRAFT_640058</name>
</gene>
<evidence type="ECO:0000313" key="5">
    <source>
        <dbReference type="Proteomes" id="UP000235672"/>
    </source>
</evidence>
<feature type="domain" description="Zn(2)-C6 fungal-type" evidence="3">
    <location>
        <begin position="15"/>
        <end position="45"/>
    </location>
</feature>
<dbReference type="Pfam" id="PF00172">
    <property type="entry name" value="Zn_clus"/>
    <property type="match status" value="1"/>
</dbReference>
<keyword evidence="5" id="KW-1185">Reference proteome</keyword>
<reference evidence="4 5" key="1">
    <citation type="submission" date="2016-05" db="EMBL/GenBank/DDBJ databases">
        <title>A degradative enzymes factory behind the ericoid mycorrhizal symbiosis.</title>
        <authorList>
            <consortium name="DOE Joint Genome Institute"/>
            <person name="Martino E."/>
            <person name="Morin E."/>
            <person name="Grelet G."/>
            <person name="Kuo A."/>
            <person name="Kohler A."/>
            <person name="Daghino S."/>
            <person name="Barry K."/>
            <person name="Choi C."/>
            <person name="Cichocki N."/>
            <person name="Clum A."/>
            <person name="Copeland A."/>
            <person name="Hainaut M."/>
            <person name="Haridas S."/>
            <person name="Labutti K."/>
            <person name="Lindquist E."/>
            <person name="Lipzen A."/>
            <person name="Khouja H.-R."/>
            <person name="Murat C."/>
            <person name="Ohm R."/>
            <person name="Olson A."/>
            <person name="Spatafora J."/>
            <person name="Veneault-Fourrey C."/>
            <person name="Henrissat B."/>
            <person name="Grigoriev I."/>
            <person name="Martin F."/>
            <person name="Perotto S."/>
        </authorList>
    </citation>
    <scope>NUCLEOTIDE SEQUENCE [LARGE SCALE GENOMIC DNA]</scope>
    <source>
        <strain evidence="4 5">UAMH 7357</strain>
    </source>
</reference>
<dbReference type="InterPro" id="IPR052400">
    <property type="entry name" value="Zn2-C6_fungal_TF"/>
</dbReference>
<dbReference type="InterPro" id="IPR001138">
    <property type="entry name" value="Zn2Cys6_DnaBD"/>
</dbReference>
<organism evidence="4 5">
    <name type="scientific">Hyaloscypha hepaticicola</name>
    <dbReference type="NCBI Taxonomy" id="2082293"/>
    <lineage>
        <taxon>Eukaryota</taxon>
        <taxon>Fungi</taxon>
        <taxon>Dikarya</taxon>
        <taxon>Ascomycota</taxon>
        <taxon>Pezizomycotina</taxon>
        <taxon>Leotiomycetes</taxon>
        <taxon>Helotiales</taxon>
        <taxon>Hyaloscyphaceae</taxon>
        <taxon>Hyaloscypha</taxon>
    </lineage>
</organism>
<dbReference type="CDD" id="cd00067">
    <property type="entry name" value="GAL4"/>
    <property type="match status" value="1"/>
</dbReference>
<dbReference type="SUPFAM" id="SSF57701">
    <property type="entry name" value="Zn2/Cys6 DNA-binding domain"/>
    <property type="match status" value="1"/>
</dbReference>
<dbReference type="GO" id="GO:0008270">
    <property type="term" value="F:zinc ion binding"/>
    <property type="evidence" value="ECO:0007669"/>
    <property type="project" value="InterPro"/>
</dbReference>
<evidence type="ECO:0000259" key="3">
    <source>
        <dbReference type="PROSITE" id="PS50048"/>
    </source>
</evidence>
<dbReference type="Gene3D" id="4.10.240.10">
    <property type="entry name" value="Zn(2)-C6 fungal-type DNA-binding domain"/>
    <property type="match status" value="1"/>
</dbReference>
<dbReference type="OrthoDB" id="4937900at2759"/>
<dbReference type="Proteomes" id="UP000235672">
    <property type="component" value="Unassembled WGS sequence"/>
</dbReference>
<dbReference type="SMART" id="SM00066">
    <property type="entry name" value="GAL4"/>
    <property type="match status" value="1"/>
</dbReference>
<dbReference type="AlphaFoldDB" id="A0A2J6QQ67"/>
<dbReference type="STRING" id="1745343.A0A2J6QQ67"/>
<feature type="region of interest" description="Disordered" evidence="2">
    <location>
        <begin position="1"/>
        <end position="21"/>
    </location>
</feature>
<dbReference type="PROSITE" id="PS00463">
    <property type="entry name" value="ZN2_CY6_FUNGAL_1"/>
    <property type="match status" value="1"/>
</dbReference>
<dbReference type="PANTHER" id="PTHR47657">
    <property type="entry name" value="STEROL REGULATORY ELEMENT-BINDING PROTEIN ECM22"/>
    <property type="match status" value="1"/>
</dbReference>
<protein>
    <recommendedName>
        <fullName evidence="3">Zn(2)-C6 fungal-type domain-containing protein</fullName>
    </recommendedName>
</protein>
<proteinExistence type="predicted"/>
<evidence type="ECO:0000313" key="4">
    <source>
        <dbReference type="EMBL" id="PMD28407.1"/>
    </source>
</evidence>
<dbReference type="EMBL" id="KZ613464">
    <property type="protein sequence ID" value="PMD28407.1"/>
    <property type="molecule type" value="Genomic_DNA"/>
</dbReference>
<sequence>MERKKREAHSKSRRGCQNCKKRHIKCDEQGPPCANCIVRKITCIYPSPPKASARPSIIALTRRPKEPPRSDPSPPECTSDSSSVINSTLAIAPSPVPSLSPSPAAFSSTPESHRLLELELMHRWTTRTYLGLCSVPEDTPHLQDYVPRAALRNSYLMNGILALSALELSRASSSPNYLPAAIEYSNRASADFRSQLSNITRENLHLLYYFAMIAATFNFALPPEQMSAMARMGIAFDMVTGAVNIAMTNWEWLFDSPISGNAVMAYGTTTMDIVDLETRRALDRLTAVSCQMMPRPISEAGEEVDDDGKEGGVDERNCLYWLAIAQLKYCFAEDVRGLIKGYCLTLIPVAGPDFVAAFRRFEPVALFILMYFGVLFDRYGQEPMMWWIASTGRDLVKETSEVLLQSPIAQMEDGRDGIAWTRRQVGLPPFDFGKDDCVDPNLLVL</sequence>
<dbReference type="InterPro" id="IPR036864">
    <property type="entry name" value="Zn2-C6_fun-type_DNA-bd_sf"/>
</dbReference>
<name>A0A2J6QQ67_9HELO</name>